<dbReference type="OrthoDB" id="6114545at2759"/>
<accession>A0A210PRM3</accession>
<evidence type="ECO:0000313" key="2">
    <source>
        <dbReference type="Proteomes" id="UP000242188"/>
    </source>
</evidence>
<proteinExistence type="predicted"/>
<dbReference type="EMBL" id="NEDP02005541">
    <property type="protein sequence ID" value="OWF39131.1"/>
    <property type="molecule type" value="Genomic_DNA"/>
</dbReference>
<evidence type="ECO:0008006" key="3">
    <source>
        <dbReference type="Google" id="ProtNLM"/>
    </source>
</evidence>
<sequence>MEALVGSTPMMDWHSQDMEFSWKSFRQHVDCMFSGPLLVKTEPEKCAYLMIWSGEKGRNMFTTWNLTEDQKKELKYYYERFEQYVKQRSNVIYNRYKFPSKTQGENETFEQFTTQLQIAVRDCNYDKSDEMVRDRIVIGVRNSKIREKLINIGNDLTLVKTLDIARTHELSHVQAKSMAGEDAKINALAKAKQHQFKDSGAGKTYRNKLNKFKRPVKAKENTCSRCGYSYTGSGLPENCPAFGKTCMKCHGKNHFAKLCKAKKSVHAIDGENTSSDDEFYVGYLKTEINSVETEWCENVAVEGKSLLFQLDTGAMCNVISLKTIKKIHAVHKLKSGAGIPFRSYS</sequence>
<protein>
    <recommendedName>
        <fullName evidence="3">Retrotransposon gag domain-containing protein</fullName>
    </recommendedName>
</protein>
<organism evidence="1 2">
    <name type="scientific">Mizuhopecten yessoensis</name>
    <name type="common">Japanese scallop</name>
    <name type="synonym">Patinopecten yessoensis</name>
    <dbReference type="NCBI Taxonomy" id="6573"/>
    <lineage>
        <taxon>Eukaryota</taxon>
        <taxon>Metazoa</taxon>
        <taxon>Spiralia</taxon>
        <taxon>Lophotrochozoa</taxon>
        <taxon>Mollusca</taxon>
        <taxon>Bivalvia</taxon>
        <taxon>Autobranchia</taxon>
        <taxon>Pteriomorphia</taxon>
        <taxon>Pectinida</taxon>
        <taxon>Pectinoidea</taxon>
        <taxon>Pectinidae</taxon>
        <taxon>Mizuhopecten</taxon>
    </lineage>
</organism>
<reference evidence="1 2" key="1">
    <citation type="journal article" date="2017" name="Nat. Ecol. Evol.">
        <title>Scallop genome provides insights into evolution of bilaterian karyotype and development.</title>
        <authorList>
            <person name="Wang S."/>
            <person name="Zhang J."/>
            <person name="Jiao W."/>
            <person name="Li J."/>
            <person name="Xun X."/>
            <person name="Sun Y."/>
            <person name="Guo X."/>
            <person name="Huan P."/>
            <person name="Dong B."/>
            <person name="Zhang L."/>
            <person name="Hu X."/>
            <person name="Sun X."/>
            <person name="Wang J."/>
            <person name="Zhao C."/>
            <person name="Wang Y."/>
            <person name="Wang D."/>
            <person name="Huang X."/>
            <person name="Wang R."/>
            <person name="Lv J."/>
            <person name="Li Y."/>
            <person name="Zhang Z."/>
            <person name="Liu B."/>
            <person name="Lu W."/>
            <person name="Hui Y."/>
            <person name="Liang J."/>
            <person name="Zhou Z."/>
            <person name="Hou R."/>
            <person name="Li X."/>
            <person name="Liu Y."/>
            <person name="Li H."/>
            <person name="Ning X."/>
            <person name="Lin Y."/>
            <person name="Zhao L."/>
            <person name="Xing Q."/>
            <person name="Dou J."/>
            <person name="Li Y."/>
            <person name="Mao J."/>
            <person name="Guo H."/>
            <person name="Dou H."/>
            <person name="Li T."/>
            <person name="Mu C."/>
            <person name="Jiang W."/>
            <person name="Fu Q."/>
            <person name="Fu X."/>
            <person name="Miao Y."/>
            <person name="Liu J."/>
            <person name="Yu Q."/>
            <person name="Li R."/>
            <person name="Liao H."/>
            <person name="Li X."/>
            <person name="Kong Y."/>
            <person name="Jiang Z."/>
            <person name="Chourrout D."/>
            <person name="Li R."/>
            <person name="Bao Z."/>
        </authorList>
    </citation>
    <scope>NUCLEOTIDE SEQUENCE [LARGE SCALE GENOMIC DNA]</scope>
    <source>
        <strain evidence="1 2">PY_sf001</strain>
    </source>
</reference>
<dbReference type="PANTHER" id="PTHR33198:SF20">
    <property type="entry name" value="RETROTRANSPOSON GAG DOMAIN-CONTAINING PROTEIN"/>
    <property type="match status" value="1"/>
</dbReference>
<dbReference type="PANTHER" id="PTHR33198">
    <property type="entry name" value="ANK_REP_REGION DOMAIN-CONTAINING PROTEIN-RELATED"/>
    <property type="match status" value="1"/>
</dbReference>
<keyword evidence="2" id="KW-1185">Reference proteome</keyword>
<evidence type="ECO:0000313" key="1">
    <source>
        <dbReference type="EMBL" id="OWF39131.1"/>
    </source>
</evidence>
<dbReference type="Proteomes" id="UP000242188">
    <property type="component" value="Unassembled WGS sequence"/>
</dbReference>
<comment type="caution">
    <text evidence="1">The sequence shown here is derived from an EMBL/GenBank/DDBJ whole genome shotgun (WGS) entry which is preliminary data.</text>
</comment>
<dbReference type="AlphaFoldDB" id="A0A210PRM3"/>
<dbReference type="STRING" id="6573.A0A210PRM3"/>
<gene>
    <name evidence="1" type="ORF">KP79_PYT25202</name>
</gene>
<name>A0A210PRM3_MIZYE</name>